<dbReference type="Proteomes" id="UP000307749">
    <property type="component" value="Unassembled WGS sequence"/>
</dbReference>
<dbReference type="GO" id="GO:0016020">
    <property type="term" value="C:membrane"/>
    <property type="evidence" value="ECO:0007669"/>
    <property type="project" value="InterPro"/>
</dbReference>
<accession>A0A4S3KRF6</accession>
<keyword evidence="1" id="KW-1133">Transmembrane helix</keyword>
<name>A0A4S3KRF6_9GAMM</name>
<keyword evidence="1" id="KW-0812">Transmembrane</keyword>
<evidence type="ECO:0000256" key="1">
    <source>
        <dbReference type="SAM" id="Phobius"/>
    </source>
</evidence>
<proteinExistence type="predicted"/>
<dbReference type="InterPro" id="IPR050640">
    <property type="entry name" value="Bact_2-comp_sensor_kinase"/>
</dbReference>
<protein>
    <recommendedName>
        <fullName evidence="2">Signal transduction histidine kinase internal region domain-containing protein</fullName>
    </recommendedName>
</protein>
<feature type="transmembrane region" description="Helical" evidence="1">
    <location>
        <begin position="12"/>
        <end position="31"/>
    </location>
</feature>
<dbReference type="PANTHER" id="PTHR34220">
    <property type="entry name" value="SENSOR HISTIDINE KINASE YPDA"/>
    <property type="match status" value="1"/>
</dbReference>
<dbReference type="Pfam" id="PF06580">
    <property type="entry name" value="His_kinase"/>
    <property type="match status" value="1"/>
</dbReference>
<gene>
    <name evidence="3" type="ORF">B1806_03225</name>
</gene>
<dbReference type="SUPFAM" id="SSF55874">
    <property type="entry name" value="ATPase domain of HSP90 chaperone/DNA topoisomerase II/histidine kinase"/>
    <property type="match status" value="1"/>
</dbReference>
<dbReference type="InterPro" id="IPR036890">
    <property type="entry name" value="HATPase_C_sf"/>
</dbReference>
<dbReference type="PANTHER" id="PTHR34220:SF7">
    <property type="entry name" value="SENSOR HISTIDINE KINASE YPDA"/>
    <property type="match status" value="1"/>
</dbReference>
<dbReference type="InterPro" id="IPR010559">
    <property type="entry name" value="Sig_transdc_His_kin_internal"/>
</dbReference>
<sequence length="340" mass="37237">MRVPRHALPDFCHGGELLALAVVALLVAVVMQLAPSADAHLRVWSLSLLFAAWLALLLGVTLCKTRPLLQRLPGAWPWAGAWLLSVLLVLVAASVVWWLDHALGTGLAARNGARFVLGSSAATALVGAALLRYLWVLDDWRERRDALARAQLEALQARIRPHFLFNSLNTALALVSIDPQAAERTLENLSDLFRAALDDPRAGTLGEELDLIERYLAIEQLRLGARLRVTRDWDDLPRDLPLPRLLLQPLVENAIHHGIAACSAGGTLELHGERMDGTLLIRIRNPLPESPARAGTGHGLANVRARIGYHFGARAVLEAGAVDAHWQVTLRLPDARTDRR</sequence>
<dbReference type="GO" id="GO:0000155">
    <property type="term" value="F:phosphorelay sensor kinase activity"/>
    <property type="evidence" value="ECO:0007669"/>
    <property type="project" value="InterPro"/>
</dbReference>
<organism evidence="3 4">
    <name type="scientific">Metallibacterium scheffleri</name>
    <dbReference type="NCBI Taxonomy" id="993689"/>
    <lineage>
        <taxon>Bacteria</taxon>
        <taxon>Pseudomonadati</taxon>
        <taxon>Pseudomonadota</taxon>
        <taxon>Gammaproteobacteria</taxon>
        <taxon>Lysobacterales</taxon>
        <taxon>Rhodanobacteraceae</taxon>
        <taxon>Metallibacterium</taxon>
    </lineage>
</organism>
<evidence type="ECO:0000259" key="2">
    <source>
        <dbReference type="Pfam" id="PF06580"/>
    </source>
</evidence>
<feature type="transmembrane region" description="Helical" evidence="1">
    <location>
        <begin position="43"/>
        <end position="63"/>
    </location>
</feature>
<keyword evidence="4" id="KW-1185">Reference proteome</keyword>
<reference evidence="3 4" key="1">
    <citation type="submission" date="2017-02" db="EMBL/GenBank/DDBJ databases">
        <title>Whole genome sequencing of Metallibacterium scheffleri DSM 24874 (T).</title>
        <authorList>
            <person name="Kumar S."/>
            <person name="Patil P."/>
            <person name="Patil P.B."/>
        </authorList>
    </citation>
    <scope>NUCLEOTIDE SEQUENCE [LARGE SCALE GENOMIC DNA]</scope>
    <source>
        <strain evidence="3 4">DSM 24874</strain>
    </source>
</reference>
<keyword evidence="1" id="KW-0472">Membrane</keyword>
<feature type="domain" description="Signal transduction histidine kinase internal region" evidence="2">
    <location>
        <begin position="150"/>
        <end position="227"/>
    </location>
</feature>
<feature type="transmembrane region" description="Helical" evidence="1">
    <location>
        <begin position="75"/>
        <end position="99"/>
    </location>
</feature>
<comment type="caution">
    <text evidence="3">The sequence shown here is derived from an EMBL/GenBank/DDBJ whole genome shotgun (WGS) entry which is preliminary data.</text>
</comment>
<dbReference type="RefSeq" id="WP_081126819.1">
    <property type="nucleotide sequence ID" value="NZ_LDOS01000001.1"/>
</dbReference>
<evidence type="ECO:0000313" key="3">
    <source>
        <dbReference type="EMBL" id="THD11570.1"/>
    </source>
</evidence>
<dbReference type="OrthoDB" id="2514702at2"/>
<dbReference type="EMBL" id="MWQO01000011">
    <property type="protein sequence ID" value="THD11570.1"/>
    <property type="molecule type" value="Genomic_DNA"/>
</dbReference>
<evidence type="ECO:0000313" key="4">
    <source>
        <dbReference type="Proteomes" id="UP000307749"/>
    </source>
</evidence>
<feature type="transmembrane region" description="Helical" evidence="1">
    <location>
        <begin position="115"/>
        <end position="135"/>
    </location>
</feature>
<dbReference type="AlphaFoldDB" id="A0A4S3KRF6"/>
<dbReference type="Gene3D" id="3.30.565.10">
    <property type="entry name" value="Histidine kinase-like ATPase, C-terminal domain"/>
    <property type="match status" value="1"/>
</dbReference>
<dbReference type="STRING" id="993689.GCA_002077135_01122"/>